<evidence type="ECO:0000256" key="12">
    <source>
        <dbReference type="ARBA" id="ARBA00023288"/>
    </source>
</evidence>
<name>A0A0H2YYC0_ECOK1</name>
<dbReference type="GO" id="GO:0015031">
    <property type="term" value="P:protein transport"/>
    <property type="evidence" value="ECO:0007669"/>
    <property type="project" value="UniProtKB-KW"/>
</dbReference>
<protein>
    <recommendedName>
        <fullName evidence="4 13">Outer-membrane lipoprotein LolB</fullName>
    </recommendedName>
</protein>
<comment type="subcellular location">
    <subcellularLocation>
        <location evidence="1">Cell outer membrane</location>
        <topology evidence="1">Lipid-anchor</topology>
    </subcellularLocation>
</comment>
<reference evidence="14 15" key="1">
    <citation type="journal article" date="2007" name="J. Bacteriol.">
        <title>The genome sequence of avian pathogenic Escherichia coli strain O1:K1:H7 shares strong similarities with human extraintestinal pathogenic E. coli genomes.</title>
        <authorList>
            <person name="Johnson T.J."/>
            <person name="Kariyawasam S."/>
            <person name="Wannemuehler Y."/>
            <person name="Mangiamele P."/>
            <person name="Johnson S.J."/>
            <person name="Doetkott C."/>
            <person name="Skyberg J.A."/>
            <person name="Lynne A.M."/>
            <person name="Johnson J.R."/>
            <person name="Nolan L.K."/>
        </authorList>
    </citation>
    <scope>NUCLEOTIDE SEQUENCE [LARGE SCALE GENOMIC DNA]</scope>
    <source>
        <strain evidence="14">APEC O1</strain>
    </source>
</reference>
<keyword evidence="11 13" id="KW-0998">Cell outer membrane</keyword>
<evidence type="ECO:0000256" key="8">
    <source>
        <dbReference type="ARBA" id="ARBA00023136"/>
    </source>
</evidence>
<keyword evidence="12 14" id="KW-0449">Lipoprotein</keyword>
<evidence type="ECO:0000256" key="1">
    <source>
        <dbReference type="ARBA" id="ARBA00004459"/>
    </source>
</evidence>
<dbReference type="HOGENOM" id="CLU_092816_1_1_6"/>
<keyword evidence="7 13" id="KW-0653">Protein transport</keyword>
<dbReference type="CDD" id="cd16326">
    <property type="entry name" value="LolB"/>
    <property type="match status" value="1"/>
</dbReference>
<evidence type="ECO:0000256" key="4">
    <source>
        <dbReference type="ARBA" id="ARBA00016202"/>
    </source>
</evidence>
<evidence type="ECO:0000256" key="10">
    <source>
        <dbReference type="ARBA" id="ARBA00023186"/>
    </source>
</evidence>
<keyword evidence="10 13" id="KW-0143">Chaperone</keyword>
<comment type="similarity">
    <text evidence="2 13">Belongs to the LolB family.</text>
</comment>
<dbReference type="Gene3D" id="2.50.20.10">
    <property type="entry name" value="Lipoprotein localisation LolA/LolB/LppX"/>
    <property type="match status" value="1"/>
</dbReference>
<dbReference type="Proteomes" id="UP000008216">
    <property type="component" value="Chromosome"/>
</dbReference>
<organism evidence="14 15">
    <name type="scientific">Escherichia coli O1:K1 / APEC</name>
    <dbReference type="NCBI Taxonomy" id="405955"/>
    <lineage>
        <taxon>Bacteria</taxon>
        <taxon>Pseudomonadati</taxon>
        <taxon>Pseudomonadota</taxon>
        <taxon>Gammaproteobacteria</taxon>
        <taxon>Enterobacterales</taxon>
        <taxon>Enterobacteriaceae</taxon>
        <taxon>Escherichia</taxon>
    </lineage>
</organism>
<evidence type="ECO:0000256" key="2">
    <source>
        <dbReference type="ARBA" id="ARBA00009696"/>
    </source>
</evidence>
<evidence type="ECO:0000256" key="11">
    <source>
        <dbReference type="ARBA" id="ARBA00023237"/>
    </source>
</evidence>
<keyword evidence="9" id="KW-0564">Palmitate</keyword>
<dbReference type="EMBL" id="CP000468">
    <property type="protein sequence ID" value="ABJ00626.1"/>
    <property type="molecule type" value="Genomic_DNA"/>
</dbReference>
<evidence type="ECO:0000256" key="3">
    <source>
        <dbReference type="ARBA" id="ARBA00011245"/>
    </source>
</evidence>
<evidence type="ECO:0000313" key="14">
    <source>
        <dbReference type="EMBL" id="ABJ00626.1"/>
    </source>
</evidence>
<accession>A0A0H2YYC0</accession>
<dbReference type="InterPro" id="IPR004565">
    <property type="entry name" value="OM_lipoprot_LolB"/>
</dbReference>
<evidence type="ECO:0000256" key="7">
    <source>
        <dbReference type="ARBA" id="ARBA00022927"/>
    </source>
</evidence>
<dbReference type="SUPFAM" id="SSF89392">
    <property type="entry name" value="Prokaryotic lipoproteins and lipoprotein localization factors"/>
    <property type="match status" value="1"/>
</dbReference>
<keyword evidence="15" id="KW-1185">Reference proteome</keyword>
<dbReference type="HAMAP" id="MF_00233">
    <property type="entry name" value="LolB"/>
    <property type="match status" value="1"/>
</dbReference>
<dbReference type="KEGG" id="ecv:APECO1_325"/>
<dbReference type="AlphaFoldDB" id="A0A0H2YYC0"/>
<proteinExistence type="inferred from homology"/>
<sequence>MANGNASIKGYNCNVSQGLVIIMPLPDFRLIRLLPLAALVLTACSVTTPKGPGKSPDSPQWRQHQQDVRNLNQYQTRGAFAYISDQQKVYARFFWQQTGQDRYRLLLTNPLGSTELELNAQPGNVQLVDNKGQRYTSDDAEEMIGKLTGMPIPLNSLRQWILGLPGDATDYKLDDQYRLSEITYSQNGKNWKVVYGGYDTKTQPAMPANMELTDGGQRIKLKMDNWIVK</sequence>
<comment type="subunit">
    <text evidence="3 13">Monomer.</text>
</comment>
<keyword evidence="8 13" id="KW-0472">Membrane</keyword>
<dbReference type="GO" id="GO:0009279">
    <property type="term" value="C:cell outer membrane"/>
    <property type="evidence" value="ECO:0007669"/>
    <property type="project" value="UniProtKB-SubCell"/>
</dbReference>
<keyword evidence="5 13" id="KW-0813">Transport</keyword>
<gene>
    <name evidence="14" type="primary">hemM</name>
    <name evidence="13" type="synonym">lolB</name>
    <name evidence="14" type="ORF">APECO1_325</name>
</gene>
<evidence type="ECO:0000313" key="15">
    <source>
        <dbReference type="Proteomes" id="UP000008216"/>
    </source>
</evidence>
<dbReference type="NCBIfam" id="TIGR00548">
    <property type="entry name" value="lolB"/>
    <property type="match status" value="1"/>
</dbReference>
<dbReference type="InterPro" id="IPR029046">
    <property type="entry name" value="LolA/LolB/LppX"/>
</dbReference>
<dbReference type="FunFam" id="2.50.20.10:FF:000002">
    <property type="entry name" value="Outer-membrane lipoprotein LolB"/>
    <property type="match status" value="1"/>
</dbReference>
<evidence type="ECO:0000256" key="5">
    <source>
        <dbReference type="ARBA" id="ARBA00022448"/>
    </source>
</evidence>
<comment type="function">
    <text evidence="13">Plays a critical role in the incorporation of lipoproteins in the outer membrane after they are released by the LolA protein.</text>
</comment>
<evidence type="ECO:0000256" key="6">
    <source>
        <dbReference type="ARBA" id="ARBA00022729"/>
    </source>
</evidence>
<dbReference type="GO" id="GO:0044874">
    <property type="term" value="P:lipoprotein localization to outer membrane"/>
    <property type="evidence" value="ECO:0007669"/>
    <property type="project" value="UniProtKB-UniRule"/>
</dbReference>
<dbReference type="Pfam" id="PF03550">
    <property type="entry name" value="LolB"/>
    <property type="match status" value="1"/>
</dbReference>
<keyword evidence="6" id="KW-0732">Signal</keyword>
<evidence type="ECO:0000256" key="9">
    <source>
        <dbReference type="ARBA" id="ARBA00023139"/>
    </source>
</evidence>
<evidence type="ECO:0000256" key="13">
    <source>
        <dbReference type="HAMAP-Rule" id="MF_00233"/>
    </source>
</evidence>